<evidence type="ECO:0000256" key="1">
    <source>
        <dbReference type="ARBA" id="ARBA00007381"/>
    </source>
</evidence>
<feature type="compositionally biased region" description="Low complexity" evidence="6">
    <location>
        <begin position="396"/>
        <end position="418"/>
    </location>
</feature>
<dbReference type="Pfam" id="PF00012">
    <property type="entry name" value="HSP70"/>
    <property type="match status" value="1"/>
</dbReference>
<organism evidence="7 8">
    <name type="scientific">Streptosporangium fragile</name>
    <dbReference type="NCBI Taxonomy" id="46186"/>
    <lineage>
        <taxon>Bacteria</taxon>
        <taxon>Bacillati</taxon>
        <taxon>Actinomycetota</taxon>
        <taxon>Actinomycetes</taxon>
        <taxon>Streptosporangiales</taxon>
        <taxon>Streptosporangiaceae</taxon>
        <taxon>Streptosporangium</taxon>
    </lineage>
</organism>
<protein>
    <recommendedName>
        <fullName evidence="9">Hsp70 family protein</fullName>
    </recommendedName>
</protein>
<evidence type="ECO:0000256" key="6">
    <source>
        <dbReference type="SAM" id="MobiDB-lite"/>
    </source>
</evidence>
<dbReference type="Gene3D" id="3.30.420.40">
    <property type="match status" value="2"/>
</dbReference>
<keyword evidence="5" id="KW-0143">Chaperone</keyword>
<evidence type="ECO:0000256" key="5">
    <source>
        <dbReference type="ARBA" id="ARBA00023186"/>
    </source>
</evidence>
<evidence type="ECO:0000313" key="8">
    <source>
        <dbReference type="Proteomes" id="UP001500831"/>
    </source>
</evidence>
<dbReference type="PROSITE" id="PS01036">
    <property type="entry name" value="HSP70_3"/>
    <property type="match status" value="1"/>
</dbReference>
<dbReference type="Proteomes" id="UP001500831">
    <property type="component" value="Unassembled WGS sequence"/>
</dbReference>
<evidence type="ECO:0008006" key="9">
    <source>
        <dbReference type="Google" id="ProtNLM"/>
    </source>
</evidence>
<dbReference type="PANTHER" id="PTHR42749:SF1">
    <property type="entry name" value="CELL SHAPE-DETERMINING PROTEIN MREB"/>
    <property type="match status" value="1"/>
</dbReference>
<accession>A0ABP6ICZ8</accession>
<feature type="compositionally biased region" description="Low complexity" evidence="6">
    <location>
        <begin position="425"/>
        <end position="444"/>
    </location>
</feature>
<dbReference type="InterPro" id="IPR013126">
    <property type="entry name" value="Hsp_70_fam"/>
</dbReference>
<evidence type="ECO:0000313" key="7">
    <source>
        <dbReference type="EMBL" id="GAA2862347.1"/>
    </source>
</evidence>
<proteinExistence type="inferred from homology"/>
<evidence type="ECO:0000256" key="2">
    <source>
        <dbReference type="ARBA" id="ARBA00022741"/>
    </source>
</evidence>
<dbReference type="RefSeq" id="WP_344970123.1">
    <property type="nucleotide sequence ID" value="NZ_BAAAVI010000012.1"/>
</dbReference>
<dbReference type="EMBL" id="BAAAVI010000012">
    <property type="protein sequence ID" value="GAA2862347.1"/>
    <property type="molecule type" value="Genomic_DNA"/>
</dbReference>
<feature type="compositionally biased region" description="Low complexity" evidence="6">
    <location>
        <begin position="366"/>
        <end position="388"/>
    </location>
</feature>
<dbReference type="PRINTS" id="PR00301">
    <property type="entry name" value="HEATSHOCK70"/>
</dbReference>
<sequence>MAQWCLGVDLGTSFSAGVIAADGRFDVLEVEGERRVPSAVMLDERGTLVAGRIAQRGIGINPERVERNPKRYVGRGRMLLGGVPVDVADAMAALLELFVSEGRRRFDGADPDCIALTHPVAWGDDRKAVLLAAARKVVRGVRIVLVDEPVASARYFASAGRAAGGGSHLAVYDLGGGTFDAAVLTVDGSDFAVVGEPGGSDEIGGEGFDEQVFAFLGTQIERHDAEWWQQVTTNPERRYVSYAADLLKMAREAKETLSKFDTSSHYVVGINEDVHITRADLEDLIGEDIVRTVDILDETIRGAGVQTEELAAVFMTGGPSRMPLVQKVVRERFGERVRTYDDPKIVVAYGAAQLAWKLKVESRDPAQSSGSVAAPASSGHPAAPAAEPARGRHAFPAPSGPAAVPQGAPGPGPHAFAGPQGGPAAGPAVTPTGGHRAAPGPADGATGGHQILTGPAGGPAAGHQSPVGPAVPAGPAGGGPTVQGIEKVVDGVLEARVEAGRIFVHQAFENGHFLRRLDGVDGRHDRELGFGRLVEWEASREGIVTVEQVGPAQVLVRTLTPDLAIRGTYPMQMWGNPGVIAHGRTAWVFFQSRQPTPTDPTVGLPWGETGQLAMIELDLAGGFAFQPPQPRELGAQAQWFLNEDNRLRRLLDQEAPSGTEPAPSVGAPGCTVVLGQFSSNKPMFQNRHQDFRPWQVLCLVDPGGVVRPTIREPGRPWLHQVVLHRGRWFTSSSAGLEADLPNGQTKLVMPRPRAGALRWFPAGSQIYAVGTDQLSPARGWSVGIFDQRSQTLEFLMGKQSATLAGHLTSRYRWERPRLVADGDSMWMTMLDAGRSRLLHVTPGGAREVHRTPGMFEPVARVATGLLCLHRPADTSGTTRDQPATLVHMPL</sequence>
<evidence type="ECO:0000256" key="3">
    <source>
        <dbReference type="ARBA" id="ARBA00022840"/>
    </source>
</evidence>
<keyword evidence="4" id="KW-0346">Stress response</keyword>
<evidence type="ECO:0000256" key="4">
    <source>
        <dbReference type="ARBA" id="ARBA00023016"/>
    </source>
</evidence>
<dbReference type="PROSITE" id="PS00297">
    <property type="entry name" value="HSP70_1"/>
    <property type="match status" value="1"/>
</dbReference>
<comment type="caution">
    <text evidence="7">The sequence shown here is derived from an EMBL/GenBank/DDBJ whole genome shotgun (WGS) entry which is preliminary data.</text>
</comment>
<dbReference type="Gene3D" id="3.90.640.10">
    <property type="entry name" value="Actin, Chain A, domain 4"/>
    <property type="match status" value="1"/>
</dbReference>
<keyword evidence="2" id="KW-0547">Nucleotide-binding</keyword>
<gene>
    <name evidence="7" type="ORF">GCM10010517_21250</name>
</gene>
<dbReference type="InterPro" id="IPR018181">
    <property type="entry name" value="Heat_shock_70_CS"/>
</dbReference>
<dbReference type="InterPro" id="IPR043129">
    <property type="entry name" value="ATPase_NBD"/>
</dbReference>
<name>A0ABP6ICZ8_9ACTN</name>
<reference evidence="8" key="1">
    <citation type="journal article" date="2019" name="Int. J. Syst. Evol. Microbiol.">
        <title>The Global Catalogue of Microorganisms (GCM) 10K type strain sequencing project: providing services to taxonomists for standard genome sequencing and annotation.</title>
        <authorList>
            <consortium name="The Broad Institute Genomics Platform"/>
            <consortium name="The Broad Institute Genome Sequencing Center for Infectious Disease"/>
            <person name="Wu L."/>
            <person name="Ma J."/>
        </authorList>
    </citation>
    <scope>NUCLEOTIDE SEQUENCE [LARGE SCALE GENOMIC DNA]</scope>
    <source>
        <strain evidence="8">JCM 6242</strain>
    </source>
</reference>
<comment type="similarity">
    <text evidence="1">Belongs to the heat shock protein 70 family.</text>
</comment>
<keyword evidence="8" id="KW-1185">Reference proteome</keyword>
<dbReference type="PANTHER" id="PTHR42749">
    <property type="entry name" value="CELL SHAPE-DETERMINING PROTEIN MREB"/>
    <property type="match status" value="1"/>
</dbReference>
<dbReference type="SUPFAM" id="SSF53067">
    <property type="entry name" value="Actin-like ATPase domain"/>
    <property type="match status" value="2"/>
</dbReference>
<feature type="region of interest" description="Disordered" evidence="6">
    <location>
        <begin position="366"/>
        <end position="479"/>
    </location>
</feature>
<keyword evidence="3" id="KW-0067">ATP-binding</keyword>